<dbReference type="Gene3D" id="3.40.50.150">
    <property type="entry name" value="Vaccinia Virus protein VP39"/>
    <property type="match status" value="1"/>
</dbReference>
<dbReference type="GO" id="GO:0070475">
    <property type="term" value="P:rRNA base methylation"/>
    <property type="evidence" value="ECO:0007669"/>
    <property type="project" value="UniProtKB-UniRule"/>
</dbReference>
<name>A0A0G0VTN6_UNCKA</name>
<keyword evidence="2 6" id="KW-0698">rRNA processing</keyword>
<dbReference type="SUPFAM" id="SSF53335">
    <property type="entry name" value="S-adenosyl-L-methionine-dependent methyltransferases"/>
    <property type="match status" value="1"/>
</dbReference>
<dbReference type="GO" id="GO:0005737">
    <property type="term" value="C:cytoplasm"/>
    <property type="evidence" value="ECO:0007669"/>
    <property type="project" value="UniProtKB-SubCell"/>
</dbReference>
<dbReference type="PANTHER" id="PTHR11265:SF0">
    <property type="entry name" value="12S RRNA N4-METHYLCYTIDINE METHYLTRANSFERASE"/>
    <property type="match status" value="1"/>
</dbReference>
<dbReference type="PANTHER" id="PTHR11265">
    <property type="entry name" value="S-ADENOSYL-METHYLTRANSFERASE MRAW"/>
    <property type="match status" value="1"/>
</dbReference>
<comment type="similarity">
    <text evidence="1 6">Belongs to the methyltransferase superfamily. RsmH family.</text>
</comment>
<dbReference type="HAMAP" id="MF_01007">
    <property type="entry name" value="16SrRNA_methyltr_H"/>
    <property type="match status" value="1"/>
</dbReference>
<dbReference type="InterPro" id="IPR023397">
    <property type="entry name" value="SAM-dep_MeTrfase_MraW_recog"/>
</dbReference>
<evidence type="ECO:0000256" key="3">
    <source>
        <dbReference type="ARBA" id="ARBA00022603"/>
    </source>
</evidence>
<keyword evidence="3 6" id="KW-0489">Methyltransferase</keyword>
<dbReference type="NCBIfam" id="TIGR00006">
    <property type="entry name" value="16S rRNA (cytosine(1402)-N(4))-methyltransferase RsmH"/>
    <property type="match status" value="1"/>
</dbReference>
<organism evidence="7 8">
    <name type="scientific">candidate division WWE3 bacterium GW2011_GWC2_41_23</name>
    <dbReference type="NCBI Taxonomy" id="1619123"/>
    <lineage>
        <taxon>Bacteria</taxon>
        <taxon>Katanobacteria</taxon>
    </lineage>
</organism>
<reference evidence="7 8" key="1">
    <citation type="journal article" date="2015" name="Nature">
        <title>rRNA introns, odd ribosomes, and small enigmatic genomes across a large radiation of phyla.</title>
        <authorList>
            <person name="Brown C.T."/>
            <person name="Hug L.A."/>
            <person name="Thomas B.C."/>
            <person name="Sharon I."/>
            <person name="Castelle C.J."/>
            <person name="Singh A."/>
            <person name="Wilkins M.J."/>
            <person name="Williams K.H."/>
            <person name="Banfield J.F."/>
        </authorList>
    </citation>
    <scope>NUCLEOTIDE SEQUENCE [LARGE SCALE GENOMIC DNA]</scope>
</reference>
<evidence type="ECO:0000256" key="2">
    <source>
        <dbReference type="ARBA" id="ARBA00022552"/>
    </source>
</evidence>
<dbReference type="EMBL" id="LCBB01000006">
    <property type="protein sequence ID" value="KKS03067.1"/>
    <property type="molecule type" value="Genomic_DNA"/>
</dbReference>
<keyword evidence="5 6" id="KW-0949">S-adenosyl-L-methionine</keyword>
<evidence type="ECO:0000256" key="6">
    <source>
        <dbReference type="HAMAP-Rule" id="MF_01007"/>
    </source>
</evidence>
<evidence type="ECO:0000256" key="5">
    <source>
        <dbReference type="ARBA" id="ARBA00022691"/>
    </source>
</evidence>
<feature type="binding site" evidence="6">
    <location>
        <begin position="31"/>
        <end position="33"/>
    </location>
    <ligand>
        <name>S-adenosyl-L-methionine</name>
        <dbReference type="ChEBI" id="CHEBI:59789"/>
    </ligand>
</feature>
<dbReference type="PATRIC" id="fig|1619123.3.peg.525"/>
<comment type="catalytic activity">
    <reaction evidence="6">
        <text>cytidine(1402) in 16S rRNA + S-adenosyl-L-methionine = N(4)-methylcytidine(1402) in 16S rRNA + S-adenosyl-L-homocysteine + H(+)</text>
        <dbReference type="Rhea" id="RHEA:42928"/>
        <dbReference type="Rhea" id="RHEA-COMP:10286"/>
        <dbReference type="Rhea" id="RHEA-COMP:10287"/>
        <dbReference type="ChEBI" id="CHEBI:15378"/>
        <dbReference type="ChEBI" id="CHEBI:57856"/>
        <dbReference type="ChEBI" id="CHEBI:59789"/>
        <dbReference type="ChEBI" id="CHEBI:74506"/>
        <dbReference type="ChEBI" id="CHEBI:82748"/>
        <dbReference type="EC" id="2.1.1.199"/>
    </reaction>
</comment>
<feature type="binding site" evidence="6">
    <location>
        <position position="77"/>
    </location>
    <ligand>
        <name>S-adenosyl-L-methionine</name>
        <dbReference type="ChEBI" id="CHEBI:59789"/>
    </ligand>
</feature>
<dbReference type="SUPFAM" id="SSF81799">
    <property type="entry name" value="Putative methyltransferase TM0872, insert domain"/>
    <property type="match status" value="1"/>
</dbReference>
<evidence type="ECO:0000313" key="8">
    <source>
        <dbReference type="Proteomes" id="UP000033947"/>
    </source>
</evidence>
<proteinExistence type="inferred from homology"/>
<keyword evidence="6" id="KW-0963">Cytoplasm</keyword>
<dbReference type="GO" id="GO:0071424">
    <property type="term" value="F:rRNA (cytosine-N4-)-methyltransferase activity"/>
    <property type="evidence" value="ECO:0007669"/>
    <property type="project" value="UniProtKB-UniRule"/>
</dbReference>
<dbReference type="Proteomes" id="UP000033947">
    <property type="component" value="Unassembled WGS sequence"/>
</dbReference>
<dbReference type="Pfam" id="PF01795">
    <property type="entry name" value="Methyltransf_5"/>
    <property type="match status" value="1"/>
</dbReference>
<dbReference type="EC" id="2.1.1.199" evidence="6"/>
<dbReference type="InterPro" id="IPR029063">
    <property type="entry name" value="SAM-dependent_MTases_sf"/>
</dbReference>
<feature type="binding site" evidence="6">
    <location>
        <position position="48"/>
    </location>
    <ligand>
        <name>S-adenosyl-L-methionine</name>
        <dbReference type="ChEBI" id="CHEBI:59789"/>
    </ligand>
</feature>
<gene>
    <name evidence="6" type="primary">rsmH</name>
    <name evidence="7" type="ORF">UU55_C0006G0037</name>
</gene>
<comment type="caution">
    <text evidence="7">The sequence shown here is derived from an EMBL/GenBank/DDBJ whole genome shotgun (WGS) entry which is preliminary data.</text>
</comment>
<accession>A0A0G0VTN6</accession>
<dbReference type="PIRSF" id="PIRSF004486">
    <property type="entry name" value="MraW"/>
    <property type="match status" value="1"/>
</dbReference>
<dbReference type="Gene3D" id="1.10.150.170">
    <property type="entry name" value="Putative methyltransferase TM0872, insert domain"/>
    <property type="match status" value="1"/>
</dbReference>
<protein>
    <recommendedName>
        <fullName evidence="6">Ribosomal RNA small subunit methyltransferase H</fullName>
        <ecNumber evidence="6">2.1.1.199</ecNumber>
    </recommendedName>
    <alternativeName>
        <fullName evidence="6">16S rRNA m(4)C1402 methyltransferase</fullName>
    </alternativeName>
    <alternativeName>
        <fullName evidence="6">rRNA (cytosine-N(4)-)-methyltransferase RsmH</fullName>
    </alternativeName>
</protein>
<comment type="function">
    <text evidence="6">Specifically methylates the N4 position of cytidine in position 1402 (C1402) of 16S rRNA.</text>
</comment>
<sequence length="293" mass="32392">MYHKPVLLKEVLEHLKVNKDAKYIDATLGDGGHAVEILKMGGTVLGLDVNPEALQRAADRIKDLGLSEKFTGATGNFKDIEELAKANGFEAVSGILFDLGYSTFELEEGNIGLSFLEDQPLDMRLDSTLGVTAGDLVNALPEERLADIMFNYSDERMSRRFAKAVVEARKLKKIQTTRQLAEIIKSAAPSDYERGRINPATRTFQALRIAVNNELENLENSLPRAARLLLPGGRIVVISFHSLEDGIAKQFGLGAQPKLSKVVKKPLMPTEEEINENPRARSAKMRVFEKCAE</sequence>
<comment type="subcellular location">
    <subcellularLocation>
        <location evidence="6">Cytoplasm</location>
    </subcellularLocation>
</comment>
<comment type="caution">
    <text evidence="6">Lacks conserved residue(s) required for the propagation of feature annotation.</text>
</comment>
<evidence type="ECO:0000256" key="1">
    <source>
        <dbReference type="ARBA" id="ARBA00010396"/>
    </source>
</evidence>
<feature type="binding site" evidence="6">
    <location>
        <position position="98"/>
    </location>
    <ligand>
        <name>S-adenosyl-L-methionine</name>
        <dbReference type="ChEBI" id="CHEBI:59789"/>
    </ligand>
</feature>
<evidence type="ECO:0000313" key="7">
    <source>
        <dbReference type="EMBL" id="KKS03067.1"/>
    </source>
</evidence>
<keyword evidence="4 6" id="KW-0808">Transferase</keyword>
<evidence type="ECO:0000256" key="4">
    <source>
        <dbReference type="ARBA" id="ARBA00022679"/>
    </source>
</evidence>
<dbReference type="AlphaFoldDB" id="A0A0G0VTN6"/>
<dbReference type="InterPro" id="IPR002903">
    <property type="entry name" value="RsmH"/>
</dbReference>